<dbReference type="PANTHER" id="PTHR34301:SF8">
    <property type="entry name" value="ATPASE DOMAIN-CONTAINING PROTEIN"/>
    <property type="match status" value="1"/>
</dbReference>
<dbReference type="GO" id="GO:0005524">
    <property type="term" value="F:ATP binding"/>
    <property type="evidence" value="ECO:0007669"/>
    <property type="project" value="UniProtKB-KW"/>
</dbReference>
<keyword evidence="4" id="KW-1185">Reference proteome</keyword>
<protein>
    <submittedName>
        <fullName evidence="3">ATP-binding protein</fullName>
    </submittedName>
</protein>
<sequence length="434" mass="50731">MLESNIVNNQIFLNIYELTKFLLPNILAIKILSLYLTVDLLSNESRMKNSLGNPARGDAFYPRDREIKKLYRVLNSDASIYLSAPRRVGKTSILKYMEEFPQPNYYFVYVITESVESDNEFFKVVFETLLNSKAINNLSKLSAGFRDVLYGIMDKVKKVYNVELRERGETDYYDLLIELFSHVKNDLGHLVIQIDEFPQTIQNILNSANKEIAERFIQKNRALRHHPDVTGKIQFIYTGSLSLYPMVEQVTQLTAVNDLRTVELGALTEVEAGDFLQKLLEGEDLAIDKDVLKYVLDKMKWHIPFHLQLIAQELIEVYEVEGQELDAKAVDRAFEQVVHVRNRAQFEPYFARLNSIFKAEEYQFVIDILKHVALYDQVEEDVMIDFSVKHNIKDIQRIKNMLEGDGYLFYSIEDSVYRYTSPILQLWCRRHMCR</sequence>
<evidence type="ECO:0000259" key="2">
    <source>
        <dbReference type="Pfam" id="PF09820"/>
    </source>
</evidence>
<organism evidence="3 4">
    <name type="scientific">Sphingobacterium ginsenosidimutans</name>
    <dbReference type="NCBI Taxonomy" id="687845"/>
    <lineage>
        <taxon>Bacteria</taxon>
        <taxon>Pseudomonadati</taxon>
        <taxon>Bacteroidota</taxon>
        <taxon>Sphingobacteriia</taxon>
        <taxon>Sphingobacteriales</taxon>
        <taxon>Sphingobacteriaceae</taxon>
        <taxon>Sphingobacterium</taxon>
    </lineage>
</organism>
<gene>
    <name evidence="3" type="ORF">GCM10022218_02250</name>
</gene>
<accession>A0ABP7ZQJ3</accession>
<proteinExistence type="predicted"/>
<dbReference type="Pfam" id="PF09820">
    <property type="entry name" value="AAA-ATPase_like"/>
    <property type="match status" value="1"/>
</dbReference>
<keyword evidence="3" id="KW-0547">Nucleotide-binding</keyword>
<dbReference type="PANTHER" id="PTHR34301">
    <property type="entry name" value="DNA-BINDING PROTEIN-RELATED"/>
    <property type="match status" value="1"/>
</dbReference>
<feature type="transmembrane region" description="Helical" evidence="1">
    <location>
        <begin position="22"/>
        <end position="41"/>
    </location>
</feature>
<dbReference type="InterPro" id="IPR018631">
    <property type="entry name" value="AAA-ATPase-like_dom"/>
</dbReference>
<evidence type="ECO:0000313" key="4">
    <source>
        <dbReference type="Proteomes" id="UP001500167"/>
    </source>
</evidence>
<keyword evidence="3" id="KW-0067">ATP-binding</keyword>
<keyword evidence="1" id="KW-0472">Membrane</keyword>
<evidence type="ECO:0000313" key="3">
    <source>
        <dbReference type="EMBL" id="GAA4168026.1"/>
    </source>
</evidence>
<keyword evidence="1" id="KW-1133">Transmembrane helix</keyword>
<dbReference type="Proteomes" id="UP001500167">
    <property type="component" value="Unassembled WGS sequence"/>
</dbReference>
<dbReference type="EMBL" id="BAAAZK010000002">
    <property type="protein sequence ID" value="GAA4168026.1"/>
    <property type="molecule type" value="Genomic_DNA"/>
</dbReference>
<dbReference type="SUPFAM" id="SSF52540">
    <property type="entry name" value="P-loop containing nucleoside triphosphate hydrolases"/>
    <property type="match status" value="1"/>
</dbReference>
<keyword evidence="1" id="KW-0812">Transmembrane</keyword>
<feature type="domain" description="AAA-ATPase-like" evidence="2">
    <location>
        <begin position="73"/>
        <end position="216"/>
    </location>
</feature>
<comment type="caution">
    <text evidence="3">The sequence shown here is derived from an EMBL/GenBank/DDBJ whole genome shotgun (WGS) entry which is preliminary data.</text>
</comment>
<reference evidence="4" key="1">
    <citation type="journal article" date="2019" name="Int. J. Syst. Evol. Microbiol.">
        <title>The Global Catalogue of Microorganisms (GCM) 10K type strain sequencing project: providing services to taxonomists for standard genome sequencing and annotation.</title>
        <authorList>
            <consortium name="The Broad Institute Genomics Platform"/>
            <consortium name="The Broad Institute Genome Sequencing Center for Infectious Disease"/>
            <person name="Wu L."/>
            <person name="Ma J."/>
        </authorList>
    </citation>
    <scope>NUCLEOTIDE SEQUENCE [LARGE SCALE GENOMIC DNA]</scope>
    <source>
        <strain evidence="4">JCM 16722</strain>
    </source>
</reference>
<evidence type="ECO:0000256" key="1">
    <source>
        <dbReference type="SAM" id="Phobius"/>
    </source>
</evidence>
<dbReference type="Gene3D" id="3.40.50.300">
    <property type="entry name" value="P-loop containing nucleotide triphosphate hydrolases"/>
    <property type="match status" value="1"/>
</dbReference>
<name>A0ABP7ZQJ3_9SPHI</name>
<dbReference type="InterPro" id="IPR027417">
    <property type="entry name" value="P-loop_NTPase"/>
</dbReference>